<dbReference type="Proteomes" id="UP000283433">
    <property type="component" value="Unassembled WGS sequence"/>
</dbReference>
<dbReference type="InterPro" id="IPR050367">
    <property type="entry name" value="APC_superfamily"/>
</dbReference>
<feature type="transmembrane region" description="Helical" evidence="6">
    <location>
        <begin position="108"/>
        <end position="132"/>
    </location>
</feature>
<keyword evidence="8" id="KW-1185">Reference proteome</keyword>
<gene>
    <name evidence="7" type="ORF">BCY91_14905</name>
</gene>
<dbReference type="EMBL" id="MBTA01000004">
    <property type="protein sequence ID" value="RKD18626.1"/>
    <property type="molecule type" value="Genomic_DNA"/>
</dbReference>
<evidence type="ECO:0000256" key="5">
    <source>
        <dbReference type="ARBA" id="ARBA00023136"/>
    </source>
</evidence>
<feature type="transmembrane region" description="Helical" evidence="6">
    <location>
        <begin position="382"/>
        <end position="401"/>
    </location>
</feature>
<dbReference type="AlphaFoldDB" id="A0A419S9C5"/>
<dbReference type="GO" id="GO:0022857">
    <property type="term" value="F:transmembrane transporter activity"/>
    <property type="evidence" value="ECO:0007669"/>
    <property type="project" value="InterPro"/>
</dbReference>
<feature type="transmembrane region" description="Helical" evidence="6">
    <location>
        <begin position="226"/>
        <end position="248"/>
    </location>
</feature>
<keyword evidence="3 6" id="KW-0812">Transmembrane</keyword>
<comment type="subcellular location">
    <subcellularLocation>
        <location evidence="1">Cell membrane</location>
        <topology evidence="1">Multi-pass membrane protein</topology>
    </subcellularLocation>
</comment>
<dbReference type="Pfam" id="PF13520">
    <property type="entry name" value="AA_permease_2"/>
    <property type="match status" value="1"/>
</dbReference>
<dbReference type="GO" id="GO:0005886">
    <property type="term" value="C:plasma membrane"/>
    <property type="evidence" value="ECO:0007669"/>
    <property type="project" value="UniProtKB-SubCell"/>
</dbReference>
<feature type="transmembrane region" description="Helical" evidence="6">
    <location>
        <begin position="319"/>
        <end position="337"/>
    </location>
</feature>
<evidence type="ECO:0000256" key="4">
    <source>
        <dbReference type="ARBA" id="ARBA00022989"/>
    </source>
</evidence>
<feature type="transmembrane region" description="Helical" evidence="6">
    <location>
        <begin position="413"/>
        <end position="431"/>
    </location>
</feature>
<proteinExistence type="predicted"/>
<dbReference type="PANTHER" id="PTHR42770">
    <property type="entry name" value="AMINO ACID TRANSPORTER-RELATED"/>
    <property type="match status" value="1"/>
</dbReference>
<feature type="transmembrane region" description="Helical" evidence="6">
    <location>
        <begin position="343"/>
        <end position="362"/>
    </location>
</feature>
<keyword evidence="5 6" id="KW-0472">Membrane</keyword>
<evidence type="ECO:0000313" key="8">
    <source>
        <dbReference type="Proteomes" id="UP000283433"/>
    </source>
</evidence>
<feature type="transmembrane region" description="Helical" evidence="6">
    <location>
        <begin position="24"/>
        <end position="51"/>
    </location>
</feature>
<organism evidence="7 8">
    <name type="scientific">Pelobium manganitolerans</name>
    <dbReference type="NCBI Taxonomy" id="1842495"/>
    <lineage>
        <taxon>Bacteria</taxon>
        <taxon>Pseudomonadati</taxon>
        <taxon>Bacteroidota</taxon>
        <taxon>Sphingobacteriia</taxon>
        <taxon>Sphingobacteriales</taxon>
        <taxon>Sphingobacteriaceae</taxon>
        <taxon>Pelobium</taxon>
    </lineage>
</organism>
<feature type="transmembrane region" description="Helical" evidence="6">
    <location>
        <begin position="270"/>
        <end position="298"/>
    </location>
</feature>
<dbReference type="PANTHER" id="PTHR42770:SF11">
    <property type="entry name" value="INNER MEMBRANE TRANSPORT PROTEIN YBAT"/>
    <property type="match status" value="1"/>
</dbReference>
<dbReference type="InterPro" id="IPR002293">
    <property type="entry name" value="AA/rel_permease1"/>
</dbReference>
<name>A0A419S9C5_9SPHI</name>
<feature type="transmembrane region" description="Helical" evidence="6">
    <location>
        <begin position="144"/>
        <end position="167"/>
    </location>
</feature>
<evidence type="ECO:0000256" key="6">
    <source>
        <dbReference type="SAM" id="Phobius"/>
    </source>
</evidence>
<evidence type="ECO:0000256" key="3">
    <source>
        <dbReference type="ARBA" id="ARBA00022692"/>
    </source>
</evidence>
<dbReference type="OrthoDB" id="860831at2"/>
<comment type="caution">
    <text evidence="7">The sequence shown here is derived from an EMBL/GenBank/DDBJ whole genome shotgun (WGS) entry which is preliminary data.</text>
</comment>
<evidence type="ECO:0000256" key="2">
    <source>
        <dbReference type="ARBA" id="ARBA00022475"/>
    </source>
</evidence>
<feature type="transmembrane region" description="Helical" evidence="6">
    <location>
        <begin position="82"/>
        <end position="102"/>
    </location>
</feature>
<dbReference type="RefSeq" id="WP_120180804.1">
    <property type="nucleotide sequence ID" value="NZ_CBINCU010000004.1"/>
</dbReference>
<reference evidence="7 8" key="1">
    <citation type="submission" date="2016-07" db="EMBL/GenBank/DDBJ databases">
        <title>Genome of Pelobium manganitolerans.</title>
        <authorList>
            <person name="Wu S."/>
            <person name="Wang G."/>
        </authorList>
    </citation>
    <scope>NUCLEOTIDE SEQUENCE [LARGE SCALE GENOMIC DNA]</scope>
    <source>
        <strain evidence="7 8">YS-25</strain>
    </source>
</reference>
<keyword evidence="4 6" id="KW-1133">Transmembrane helix</keyword>
<evidence type="ECO:0000256" key="1">
    <source>
        <dbReference type="ARBA" id="ARBA00004651"/>
    </source>
</evidence>
<feature type="transmembrane region" description="Helical" evidence="6">
    <location>
        <begin position="187"/>
        <end position="205"/>
    </location>
</feature>
<evidence type="ECO:0000313" key="7">
    <source>
        <dbReference type="EMBL" id="RKD18626.1"/>
    </source>
</evidence>
<keyword evidence="2" id="KW-1003">Cell membrane</keyword>
<sequence length="598" mass="66328">MTEEKKLGELASTSISGNDISSSVLYVCALAISFAGQYAWITLLIVALVLFTFRKIYGEVVGALPLNGGAYNALLNTTSKSLASMAACLTLLSYMATAVISANEAMHYLAHLIPSLPVILATIGVLSVFALLTISGITESAKVAVGIFLFHLSTMVVLIVSIIIYIIKHGFENLIANWHQPLTFGSIGMAIFFGFAASMLGISGFESSANFVEEQKRGVFPKTLRNMWIVVSVLNPLIAFLAICVMPIPEIKLHSNALLSQIGVVSSGEWLALIISVDAVLVLSGAVLTSFVGVSGLLERITLDRIMPNFFLKKNKKGSSYRIIILFFLLCISVLLITKGQVALLAGVYALSFLSVMCLFVIGNMLLKVKRKRLPRPERAKWTALIFAFSAVFCAILGNVLIVPENPDQPRNIVVFLKYLIPTMLFLVVMLNRTTLLKFLINFIQYLFNPIRRAIEDSDLEIPLRRAVIHISRSLQKSINRINEQEFVFFTKGDNVANLNSVMAYIRDNEHTKKIKIVTVLREGEEIAENLEQDIKVLDRIYPEIAIEFIKLRAKFGPDLIRQLSNEWKIPANFMFVGSPGDRFPYRIEELGGVRLII</sequence>
<protein>
    <submittedName>
        <fullName evidence="7">Amino acid permease</fullName>
    </submittedName>
</protein>
<dbReference type="Gene3D" id="1.20.1740.10">
    <property type="entry name" value="Amino acid/polyamine transporter I"/>
    <property type="match status" value="1"/>
</dbReference>
<accession>A0A419S9C5</accession>